<evidence type="ECO:0000256" key="8">
    <source>
        <dbReference type="ARBA" id="ARBA00022448"/>
    </source>
</evidence>
<dbReference type="EMBL" id="VSSQ01003623">
    <property type="protein sequence ID" value="MPM21598.1"/>
    <property type="molecule type" value="Genomic_DNA"/>
</dbReference>
<dbReference type="InterPro" id="IPR040442">
    <property type="entry name" value="Pyrv_kinase-like_dom_sf"/>
</dbReference>
<keyword evidence="11 20" id="KW-0808">Transferase</keyword>
<dbReference type="GO" id="GO:0005737">
    <property type="term" value="C:cytoplasm"/>
    <property type="evidence" value="ECO:0007669"/>
    <property type="project" value="UniProtKB-SubCell"/>
</dbReference>
<evidence type="ECO:0000256" key="10">
    <source>
        <dbReference type="ARBA" id="ARBA00022597"/>
    </source>
</evidence>
<evidence type="ECO:0000256" key="11">
    <source>
        <dbReference type="ARBA" id="ARBA00022679"/>
    </source>
</evidence>
<keyword evidence="10" id="KW-0762">Sugar transport</keyword>
<keyword evidence="15" id="KW-0460">Magnesium</keyword>
<evidence type="ECO:0000256" key="14">
    <source>
        <dbReference type="ARBA" id="ARBA00022777"/>
    </source>
</evidence>
<dbReference type="InterPro" id="IPR023151">
    <property type="entry name" value="PEP_util_CS"/>
</dbReference>
<comment type="caution">
    <text evidence="20">The sequence shown here is derived from an EMBL/GenBank/DDBJ whole genome shotgun (WGS) entry which is preliminary data.</text>
</comment>
<dbReference type="PRINTS" id="PR01736">
    <property type="entry name" value="PHPHTRNFRASE"/>
</dbReference>
<dbReference type="PIRSF" id="PIRSF000732">
    <property type="entry name" value="PTS_enzyme_I"/>
    <property type="match status" value="1"/>
</dbReference>
<keyword evidence="20" id="KW-0670">Pyruvate</keyword>
<dbReference type="GO" id="GO:0008965">
    <property type="term" value="F:phosphoenolpyruvate-protein phosphotransferase activity"/>
    <property type="evidence" value="ECO:0007669"/>
    <property type="project" value="UniProtKB-EC"/>
</dbReference>
<dbReference type="InterPro" id="IPR000121">
    <property type="entry name" value="PEP_util_C"/>
</dbReference>
<evidence type="ECO:0000313" key="20">
    <source>
        <dbReference type="EMBL" id="MPM21598.1"/>
    </source>
</evidence>
<dbReference type="InterPro" id="IPR015813">
    <property type="entry name" value="Pyrv/PenolPyrv_kinase-like_dom"/>
</dbReference>
<comment type="subcellular location">
    <subcellularLocation>
        <location evidence="4">Cytoplasm</location>
    </subcellularLocation>
</comment>
<dbReference type="SUPFAM" id="SSF52009">
    <property type="entry name" value="Phosphohistidine domain"/>
    <property type="match status" value="1"/>
</dbReference>
<dbReference type="PROSITE" id="PS00742">
    <property type="entry name" value="PEP_ENZYMES_2"/>
    <property type="match status" value="1"/>
</dbReference>
<dbReference type="NCBIfam" id="TIGR01417">
    <property type="entry name" value="PTS_I_fam"/>
    <property type="match status" value="1"/>
</dbReference>
<comment type="function">
    <text evidence="3">General (non sugar-specific) component of the phosphoenolpyruvate-dependent sugar phosphotransferase system (sugar PTS). This major carbohydrate active-transport system catalyzes the phosphorylation of incoming sugar substrates concomitantly with their translocation across the cell membrane. Enzyme I transfers the phosphoryl group from phosphoenolpyruvate (PEP) to the phosphoryl carrier protein (HPr).</text>
</comment>
<dbReference type="InterPro" id="IPR008731">
    <property type="entry name" value="PTS_EIN"/>
</dbReference>
<evidence type="ECO:0000256" key="7">
    <source>
        <dbReference type="ARBA" id="ARBA00016544"/>
    </source>
</evidence>
<evidence type="ECO:0000256" key="13">
    <source>
        <dbReference type="ARBA" id="ARBA00022723"/>
    </source>
</evidence>
<evidence type="ECO:0000256" key="15">
    <source>
        <dbReference type="ARBA" id="ARBA00022842"/>
    </source>
</evidence>
<dbReference type="InterPro" id="IPR036637">
    <property type="entry name" value="Phosphohistidine_dom_sf"/>
</dbReference>
<dbReference type="SUPFAM" id="SSF47831">
    <property type="entry name" value="Enzyme I of the PEP:sugar phosphotransferase system HPr-binding (sub)domain"/>
    <property type="match status" value="1"/>
</dbReference>
<keyword evidence="14" id="KW-0418">Kinase</keyword>
<feature type="domain" description="PEP-utilising enzyme C-terminal" evidence="18">
    <location>
        <begin position="252"/>
        <end position="539"/>
    </location>
</feature>
<name>A0A644Y0P1_9ZZZZ</name>
<evidence type="ECO:0000256" key="5">
    <source>
        <dbReference type="ARBA" id="ARBA00007837"/>
    </source>
</evidence>
<evidence type="ECO:0000256" key="3">
    <source>
        <dbReference type="ARBA" id="ARBA00002728"/>
    </source>
</evidence>
<dbReference type="InterPro" id="IPR024692">
    <property type="entry name" value="PTS_EI"/>
</dbReference>
<gene>
    <name evidence="20" type="primary">ptsI_10</name>
    <name evidence="20" type="ORF">SDC9_68042</name>
</gene>
<evidence type="ECO:0000256" key="6">
    <source>
        <dbReference type="ARBA" id="ARBA00012232"/>
    </source>
</evidence>
<dbReference type="Pfam" id="PF00391">
    <property type="entry name" value="PEP-utilizers"/>
    <property type="match status" value="1"/>
</dbReference>
<dbReference type="GO" id="GO:0016301">
    <property type="term" value="F:kinase activity"/>
    <property type="evidence" value="ECO:0007669"/>
    <property type="project" value="UniProtKB-KW"/>
</dbReference>
<keyword evidence="9" id="KW-0963">Cytoplasm</keyword>
<evidence type="ECO:0000256" key="4">
    <source>
        <dbReference type="ARBA" id="ARBA00004496"/>
    </source>
</evidence>
<evidence type="ECO:0000256" key="9">
    <source>
        <dbReference type="ARBA" id="ARBA00022490"/>
    </source>
</evidence>
<dbReference type="Pfam" id="PF05524">
    <property type="entry name" value="PEP-utilisers_N"/>
    <property type="match status" value="1"/>
</dbReference>
<dbReference type="Pfam" id="PF02896">
    <property type="entry name" value="PEP-utilizers_C"/>
    <property type="match status" value="1"/>
</dbReference>
<feature type="domain" description="PEP-utilising enzyme mobile" evidence="17">
    <location>
        <begin position="152"/>
        <end position="224"/>
    </location>
</feature>
<dbReference type="GO" id="GO:0046872">
    <property type="term" value="F:metal ion binding"/>
    <property type="evidence" value="ECO:0007669"/>
    <property type="project" value="UniProtKB-KW"/>
</dbReference>
<organism evidence="20">
    <name type="scientific">bioreactor metagenome</name>
    <dbReference type="NCBI Taxonomy" id="1076179"/>
    <lineage>
        <taxon>unclassified sequences</taxon>
        <taxon>metagenomes</taxon>
        <taxon>ecological metagenomes</taxon>
    </lineage>
</organism>
<evidence type="ECO:0000256" key="12">
    <source>
        <dbReference type="ARBA" id="ARBA00022683"/>
    </source>
</evidence>
<comment type="similarity">
    <text evidence="5">Belongs to the PEP-utilizing enzyme family.</text>
</comment>
<dbReference type="Gene3D" id="3.50.30.10">
    <property type="entry name" value="Phosphohistidine domain"/>
    <property type="match status" value="1"/>
</dbReference>
<dbReference type="Gene3D" id="1.10.274.10">
    <property type="entry name" value="PtsI, HPr-binding domain"/>
    <property type="match status" value="1"/>
</dbReference>
<dbReference type="Gene3D" id="3.20.20.60">
    <property type="entry name" value="Phosphoenolpyruvate-binding domains"/>
    <property type="match status" value="1"/>
</dbReference>
<evidence type="ECO:0000256" key="2">
    <source>
        <dbReference type="ARBA" id="ARBA00001946"/>
    </source>
</evidence>
<comment type="cofactor">
    <cofactor evidence="2">
        <name>Mg(2+)</name>
        <dbReference type="ChEBI" id="CHEBI:18420"/>
    </cofactor>
</comment>
<sequence>MLLLKGKGVSDGIAIGQLAIYNHCLNSIPHYIIADPEKEIQRFQKAQQAALENFQQLYAAALKEVSEENANIFAVHQMMLEDCDYVEEIERVIRLEKVNAEFAINITAKKFAKVFTDMEDEYMRARASDIHDISNNLLAFLAGKTKTKLSFNSPSVLAATDLTPSETMHLAKGKILGFITEHGSANSHSAILARALGIPAVIGVRKLLSKISANMTVVIDGFTGDIYLNPDEKTLANMTNKIETLKYHQTLLKELKGQPNITMSGKEIKLAANISGPQDLAAVLENDADGIGLFRSEFLYLENKKIPTEDEQFTAYKTVIETMAGKQVIIRTLDVGADKNIPYLKLFPENNPAMGCRGIRFCLMQPEIFKIQLHAILRASAFGNTAIMLPLITSIHEIHAAKIILEEVKVSLRQNNIPFDENIKVGIMIETPAAALISEDLAKEVDFFSIGTNDLTQYTLAIDRQNQNLSSFFNPQHKAIFKLIAQTIESAHKNGIWVGICGELGADTNLTKMFLELGADELSVSPPAILPLRKKIRSLE</sequence>
<protein>
    <recommendedName>
        <fullName evidence="7">Phosphoenolpyruvate-protein phosphotransferase</fullName>
        <ecNumber evidence="6">2.7.3.9</ecNumber>
    </recommendedName>
    <alternativeName>
        <fullName evidence="16">Phosphotransferase system, enzyme I</fullName>
    </alternativeName>
</protein>
<evidence type="ECO:0000256" key="1">
    <source>
        <dbReference type="ARBA" id="ARBA00000683"/>
    </source>
</evidence>
<dbReference type="InterPro" id="IPR050499">
    <property type="entry name" value="PEP-utilizing_PTS_enzyme"/>
</dbReference>
<keyword evidence="8" id="KW-0813">Transport</keyword>
<dbReference type="GO" id="GO:0009401">
    <property type="term" value="P:phosphoenolpyruvate-dependent sugar phosphotransferase system"/>
    <property type="evidence" value="ECO:0007669"/>
    <property type="project" value="UniProtKB-KW"/>
</dbReference>
<evidence type="ECO:0000259" key="18">
    <source>
        <dbReference type="Pfam" id="PF02896"/>
    </source>
</evidence>
<dbReference type="AlphaFoldDB" id="A0A644Y0P1"/>
<reference evidence="20" key="1">
    <citation type="submission" date="2019-08" db="EMBL/GenBank/DDBJ databases">
        <authorList>
            <person name="Kucharzyk K."/>
            <person name="Murdoch R.W."/>
            <person name="Higgins S."/>
            <person name="Loffler F."/>
        </authorList>
    </citation>
    <scope>NUCLEOTIDE SEQUENCE</scope>
</reference>
<evidence type="ECO:0000256" key="16">
    <source>
        <dbReference type="ARBA" id="ARBA00033235"/>
    </source>
</evidence>
<dbReference type="SUPFAM" id="SSF51621">
    <property type="entry name" value="Phosphoenolpyruvate/pyruvate domain"/>
    <property type="match status" value="1"/>
</dbReference>
<feature type="domain" description="Phosphotransferase system enzyme I N-terminal" evidence="19">
    <location>
        <begin position="5"/>
        <end position="126"/>
    </location>
</feature>
<keyword evidence="13" id="KW-0479">Metal-binding</keyword>
<dbReference type="PANTHER" id="PTHR46244:SF3">
    <property type="entry name" value="PHOSPHOENOLPYRUVATE-PROTEIN PHOSPHOTRANSFERASE"/>
    <property type="match status" value="1"/>
</dbReference>
<dbReference type="InterPro" id="IPR006318">
    <property type="entry name" value="PTS_EI-like"/>
</dbReference>
<comment type="catalytic activity">
    <reaction evidence="1">
        <text>L-histidyl-[protein] + phosphoenolpyruvate = N(pros)-phospho-L-histidyl-[protein] + pyruvate</text>
        <dbReference type="Rhea" id="RHEA:23880"/>
        <dbReference type="Rhea" id="RHEA-COMP:9745"/>
        <dbReference type="Rhea" id="RHEA-COMP:9746"/>
        <dbReference type="ChEBI" id="CHEBI:15361"/>
        <dbReference type="ChEBI" id="CHEBI:29979"/>
        <dbReference type="ChEBI" id="CHEBI:58702"/>
        <dbReference type="ChEBI" id="CHEBI:64837"/>
        <dbReference type="EC" id="2.7.3.9"/>
    </reaction>
</comment>
<accession>A0A644Y0P1</accession>
<evidence type="ECO:0000259" key="17">
    <source>
        <dbReference type="Pfam" id="PF00391"/>
    </source>
</evidence>
<dbReference type="EC" id="2.7.3.9" evidence="6"/>
<dbReference type="InterPro" id="IPR008279">
    <property type="entry name" value="PEP-util_enz_mobile_dom"/>
</dbReference>
<dbReference type="InterPro" id="IPR036618">
    <property type="entry name" value="PtsI_HPr-bd_sf"/>
</dbReference>
<dbReference type="PANTHER" id="PTHR46244">
    <property type="entry name" value="PHOSPHOENOLPYRUVATE-PROTEIN PHOSPHOTRANSFERASE"/>
    <property type="match status" value="1"/>
</dbReference>
<keyword evidence="12" id="KW-0598">Phosphotransferase system</keyword>
<evidence type="ECO:0000259" key="19">
    <source>
        <dbReference type="Pfam" id="PF05524"/>
    </source>
</evidence>
<proteinExistence type="inferred from homology"/>